<name>A0A564ZG26_HYMDI</name>
<dbReference type="EMBL" id="CABIJS010000719">
    <property type="protein sequence ID" value="VUZ57798.1"/>
    <property type="molecule type" value="Genomic_DNA"/>
</dbReference>
<keyword evidence="2" id="KW-1185">Reference proteome</keyword>
<proteinExistence type="predicted"/>
<accession>A0A564ZG26</accession>
<evidence type="ECO:0000313" key="2">
    <source>
        <dbReference type="Proteomes" id="UP000321570"/>
    </source>
</evidence>
<dbReference type="AlphaFoldDB" id="A0A564ZG26"/>
<gene>
    <name evidence="1" type="ORF">WMSIL1_LOCUS15037</name>
</gene>
<reference evidence="1 2" key="1">
    <citation type="submission" date="2019-07" db="EMBL/GenBank/DDBJ databases">
        <authorList>
            <person name="Jastrzebski P J."/>
            <person name="Paukszto L."/>
            <person name="Jastrzebski P J."/>
        </authorList>
    </citation>
    <scope>NUCLEOTIDE SEQUENCE [LARGE SCALE GENOMIC DNA]</scope>
    <source>
        <strain evidence="1 2">WMS-il1</strain>
    </source>
</reference>
<evidence type="ECO:0000313" key="1">
    <source>
        <dbReference type="EMBL" id="VUZ57798.1"/>
    </source>
</evidence>
<dbReference type="Proteomes" id="UP000321570">
    <property type="component" value="Unassembled WGS sequence"/>
</dbReference>
<sequence length="67" mass="7910">MLIFHIRLYGSKHYLLSPDKFIDSPFAYNCPVSFKMHTRRHTLAFYLLLRCPLISSPRHLSLTFSNP</sequence>
<protein>
    <submittedName>
        <fullName evidence="1">Uncharacterized protein</fullName>
    </submittedName>
</protein>
<organism evidence="1 2">
    <name type="scientific">Hymenolepis diminuta</name>
    <name type="common">Rat tapeworm</name>
    <dbReference type="NCBI Taxonomy" id="6216"/>
    <lineage>
        <taxon>Eukaryota</taxon>
        <taxon>Metazoa</taxon>
        <taxon>Spiralia</taxon>
        <taxon>Lophotrochozoa</taxon>
        <taxon>Platyhelminthes</taxon>
        <taxon>Cestoda</taxon>
        <taxon>Eucestoda</taxon>
        <taxon>Cyclophyllidea</taxon>
        <taxon>Hymenolepididae</taxon>
        <taxon>Hymenolepis</taxon>
    </lineage>
</organism>